<protein>
    <submittedName>
        <fullName evidence="1">Uncharacterized protein</fullName>
    </submittedName>
</protein>
<proteinExistence type="predicted"/>
<comment type="caution">
    <text evidence="1">The sequence shown here is derived from an EMBL/GenBank/DDBJ whole genome shotgun (WGS) entry which is preliminary data.</text>
</comment>
<reference evidence="1" key="1">
    <citation type="journal article" date="2015" name="Nature">
        <title>Complex archaea that bridge the gap between prokaryotes and eukaryotes.</title>
        <authorList>
            <person name="Spang A."/>
            <person name="Saw J.H."/>
            <person name="Jorgensen S.L."/>
            <person name="Zaremba-Niedzwiedzka K."/>
            <person name="Martijn J."/>
            <person name="Lind A.E."/>
            <person name="van Eijk R."/>
            <person name="Schleper C."/>
            <person name="Guy L."/>
            <person name="Ettema T.J."/>
        </authorList>
    </citation>
    <scope>NUCLEOTIDE SEQUENCE</scope>
</reference>
<sequence>MKLTLNQAWKLCLEQWKWIDKQLDKDSLAGIVSLKRQWCRVKEFKDVTADCFFCEYNNQKGSAEDRDNCKNCPGRLINRKFYCDNGTYDYNRHPRKFYKKILGLNKKRLDK</sequence>
<accession>A0A0F9Q7Z5</accession>
<evidence type="ECO:0000313" key="1">
    <source>
        <dbReference type="EMBL" id="KKN01488.1"/>
    </source>
</evidence>
<name>A0A0F9Q7Z5_9ZZZZ</name>
<dbReference type="EMBL" id="LAZR01005255">
    <property type="protein sequence ID" value="KKN01488.1"/>
    <property type="molecule type" value="Genomic_DNA"/>
</dbReference>
<dbReference type="AlphaFoldDB" id="A0A0F9Q7Z5"/>
<organism evidence="1">
    <name type="scientific">marine sediment metagenome</name>
    <dbReference type="NCBI Taxonomy" id="412755"/>
    <lineage>
        <taxon>unclassified sequences</taxon>
        <taxon>metagenomes</taxon>
        <taxon>ecological metagenomes</taxon>
    </lineage>
</organism>
<gene>
    <name evidence="1" type="ORF">LCGC14_1127170</name>
</gene>